<dbReference type="AlphaFoldDB" id="A0A399D0Y6"/>
<dbReference type="Gene3D" id="3.30.565.60">
    <property type="match status" value="1"/>
</dbReference>
<dbReference type="Proteomes" id="UP000266441">
    <property type="component" value="Unassembled WGS sequence"/>
</dbReference>
<dbReference type="InterPro" id="IPR038475">
    <property type="entry name" value="RecG_C_sf"/>
</dbReference>
<dbReference type="InterPro" id="IPR036388">
    <property type="entry name" value="WH-like_DNA-bd_sf"/>
</dbReference>
<evidence type="ECO:0000313" key="2">
    <source>
        <dbReference type="EMBL" id="RIH65665.1"/>
    </source>
</evidence>
<sequence length="152" mass="17280">MYERMVSNPGGLPKGMPEKDFGKYSLARNAILANLMQRAGYIEKLGTGITRIKQEVRKAGLPEVIFHYNYFFAVEFLRAKKRIKGSEKSSEKSSEKILRLISENKYITAEELARELGITQRAVEKNLANLKRNGGIDRIGPDKGGYWKIIKE</sequence>
<proteinExistence type="predicted"/>
<dbReference type="InterPro" id="IPR013196">
    <property type="entry name" value="HTH_11"/>
</dbReference>
<evidence type="ECO:0000259" key="1">
    <source>
        <dbReference type="Pfam" id="PF08279"/>
    </source>
</evidence>
<dbReference type="InterPro" id="IPR036390">
    <property type="entry name" value="WH_DNA-bd_sf"/>
</dbReference>
<dbReference type="RefSeq" id="WP_119349506.1">
    <property type="nucleotide sequence ID" value="NZ_QWET01000005.1"/>
</dbReference>
<accession>A0A399D0Y6</accession>
<organism evidence="2 3">
    <name type="scientific">Mariniphaga sediminis</name>
    <dbReference type="NCBI Taxonomy" id="1628158"/>
    <lineage>
        <taxon>Bacteria</taxon>
        <taxon>Pseudomonadati</taxon>
        <taxon>Bacteroidota</taxon>
        <taxon>Bacteroidia</taxon>
        <taxon>Marinilabiliales</taxon>
        <taxon>Prolixibacteraceae</taxon>
        <taxon>Mariniphaga</taxon>
    </lineage>
</organism>
<dbReference type="EMBL" id="QWET01000005">
    <property type="protein sequence ID" value="RIH65665.1"/>
    <property type="molecule type" value="Genomic_DNA"/>
</dbReference>
<dbReference type="Gene3D" id="1.10.10.10">
    <property type="entry name" value="Winged helix-like DNA-binding domain superfamily/Winged helix DNA-binding domain"/>
    <property type="match status" value="1"/>
</dbReference>
<comment type="caution">
    <text evidence="2">The sequence shown here is derived from an EMBL/GenBank/DDBJ whole genome shotgun (WGS) entry which is preliminary data.</text>
</comment>
<protein>
    <submittedName>
        <fullName evidence="2">HTH domain-containing protein</fullName>
    </submittedName>
</protein>
<name>A0A399D0Y6_9BACT</name>
<dbReference type="Pfam" id="PF13749">
    <property type="entry name" value="HATPase_c_4"/>
    <property type="match status" value="1"/>
</dbReference>
<dbReference type="PANTHER" id="PTHR30595">
    <property type="entry name" value="GLPR-RELATED TRANSCRIPTIONAL REPRESSOR"/>
    <property type="match status" value="1"/>
</dbReference>
<gene>
    <name evidence="2" type="ORF">D1164_08380</name>
</gene>
<dbReference type="Pfam" id="PF08279">
    <property type="entry name" value="HTH_11"/>
    <property type="match status" value="1"/>
</dbReference>
<dbReference type="PANTHER" id="PTHR30595:SF6">
    <property type="entry name" value="SCHLAFEN ALBA-2 DOMAIN-CONTAINING PROTEIN"/>
    <property type="match status" value="1"/>
</dbReference>
<keyword evidence="3" id="KW-1185">Reference proteome</keyword>
<dbReference type="SUPFAM" id="SSF46785">
    <property type="entry name" value="Winged helix' DNA-binding domain"/>
    <property type="match status" value="1"/>
</dbReference>
<dbReference type="OrthoDB" id="9807907at2"/>
<feature type="domain" description="Helix-turn-helix type 11" evidence="1">
    <location>
        <begin position="95"/>
        <end position="146"/>
    </location>
</feature>
<reference evidence="2 3" key="1">
    <citation type="journal article" date="2015" name="Int. J. Syst. Evol. Microbiol.">
        <title>Mariniphaga sediminis sp. nov., isolated from coastal sediment.</title>
        <authorList>
            <person name="Wang F.Q."/>
            <person name="Shen Q.Y."/>
            <person name="Chen G.J."/>
            <person name="Du Z.J."/>
        </authorList>
    </citation>
    <scope>NUCLEOTIDE SEQUENCE [LARGE SCALE GENOMIC DNA]</scope>
    <source>
        <strain evidence="2 3">SY21</strain>
    </source>
</reference>
<evidence type="ECO:0000313" key="3">
    <source>
        <dbReference type="Proteomes" id="UP000266441"/>
    </source>
</evidence>